<dbReference type="EMBL" id="CP136508">
    <property type="protein sequence ID" value="WUR11069.1"/>
    <property type="molecule type" value="Genomic_DNA"/>
</dbReference>
<feature type="compositionally biased region" description="Basic and acidic residues" evidence="1">
    <location>
        <begin position="1"/>
        <end position="19"/>
    </location>
</feature>
<gene>
    <name evidence="2" type="ORF">E7V67_015215</name>
</gene>
<evidence type="ECO:0000313" key="2">
    <source>
        <dbReference type="EMBL" id="WUR11069.1"/>
    </source>
</evidence>
<evidence type="ECO:0000313" key="3">
    <source>
        <dbReference type="Proteomes" id="UP000321323"/>
    </source>
</evidence>
<reference evidence="2 3" key="1">
    <citation type="journal article" date="2019" name="Int. J. Syst. Evol. Microbiol.">
        <title>The Draft Whole-Genome Sequence of the Antibiotic Producer Empedobacter haloabium ATCC 31962 Provides Indications for Its Taxonomic Reclassification.</title>
        <authorList>
            <person name="Miess H."/>
            <person name="Arlt P."/>
            <person name="Apel A.K."/>
            <person name="Weber T."/>
            <person name="Nieselt K."/>
            <person name="Hanssen F."/>
            <person name="Czemmel S."/>
            <person name="Nahnsen S."/>
            <person name="Gross H."/>
        </authorList>
    </citation>
    <scope>NUCLEOTIDE SEQUENCE [LARGE SCALE GENOMIC DNA]</scope>
    <source>
        <strain evidence="2 3">ATCC 31962</strain>
    </source>
</reference>
<proteinExistence type="predicted"/>
<keyword evidence="3" id="KW-1185">Reference proteome</keyword>
<dbReference type="Proteomes" id="UP000321323">
    <property type="component" value="Chromosome"/>
</dbReference>
<sequence>MTDSALRGKIDKRRPDRAYRSRASLQAARAGAIDHGNHGPFEEE</sequence>
<accession>A0ABZ1UFU3</accession>
<evidence type="ECO:0000256" key="1">
    <source>
        <dbReference type="SAM" id="MobiDB-lite"/>
    </source>
</evidence>
<feature type="region of interest" description="Disordered" evidence="1">
    <location>
        <begin position="1"/>
        <end position="44"/>
    </location>
</feature>
<organism evidence="2 3">
    <name type="scientific">[Empedobacter] haloabium</name>
    <dbReference type="NCBI Taxonomy" id="592317"/>
    <lineage>
        <taxon>Bacteria</taxon>
        <taxon>Pseudomonadati</taxon>
        <taxon>Pseudomonadota</taxon>
        <taxon>Betaproteobacteria</taxon>
        <taxon>Burkholderiales</taxon>
        <taxon>Oxalobacteraceae</taxon>
        <taxon>Telluria group</taxon>
        <taxon>Telluria group incertae sedis</taxon>
    </lineage>
</organism>
<name>A0ABZ1UFU3_9BURK</name>
<feature type="compositionally biased region" description="Basic and acidic residues" evidence="1">
    <location>
        <begin position="35"/>
        <end position="44"/>
    </location>
</feature>
<protein>
    <submittedName>
        <fullName evidence="2">Uncharacterized protein</fullName>
    </submittedName>
</protein>